<dbReference type="EMBL" id="PUIA01000016">
    <property type="protein sequence ID" value="PQO39382.1"/>
    <property type="molecule type" value="Genomic_DNA"/>
</dbReference>
<evidence type="ECO:0000256" key="3">
    <source>
        <dbReference type="SAM" id="Coils"/>
    </source>
</evidence>
<dbReference type="Proteomes" id="UP000240009">
    <property type="component" value="Unassembled WGS sequence"/>
</dbReference>
<evidence type="ECO:0000256" key="5">
    <source>
        <dbReference type="SAM" id="Phobius"/>
    </source>
</evidence>
<dbReference type="InterPro" id="IPR029787">
    <property type="entry name" value="Nucleotide_cyclase"/>
</dbReference>
<dbReference type="InterPro" id="IPR043128">
    <property type="entry name" value="Rev_trsase/Diguanyl_cyclase"/>
</dbReference>
<feature type="coiled-coil region" evidence="3">
    <location>
        <begin position="43"/>
        <end position="70"/>
    </location>
</feature>
<dbReference type="Gene3D" id="3.30.70.270">
    <property type="match status" value="1"/>
</dbReference>
<feature type="compositionally biased region" description="Basic and acidic residues" evidence="4">
    <location>
        <begin position="317"/>
        <end position="331"/>
    </location>
</feature>
<evidence type="ECO:0000313" key="7">
    <source>
        <dbReference type="EMBL" id="PQO39382.1"/>
    </source>
</evidence>
<dbReference type="SMART" id="SM00267">
    <property type="entry name" value="GGDEF"/>
    <property type="match status" value="1"/>
</dbReference>
<dbReference type="CDD" id="cd01949">
    <property type="entry name" value="GGDEF"/>
    <property type="match status" value="1"/>
</dbReference>
<feature type="transmembrane region" description="Helical" evidence="5">
    <location>
        <begin position="6"/>
        <end position="25"/>
    </location>
</feature>
<dbReference type="GO" id="GO:1902201">
    <property type="term" value="P:negative regulation of bacterial-type flagellum-dependent cell motility"/>
    <property type="evidence" value="ECO:0007669"/>
    <property type="project" value="TreeGrafter"/>
</dbReference>
<dbReference type="InterPro" id="IPR000160">
    <property type="entry name" value="GGDEF_dom"/>
</dbReference>
<comment type="caution">
    <text evidence="7">The sequence shown here is derived from an EMBL/GenBank/DDBJ whole genome shotgun (WGS) entry which is preliminary data.</text>
</comment>
<evidence type="ECO:0000256" key="1">
    <source>
        <dbReference type="ARBA" id="ARBA00012528"/>
    </source>
</evidence>
<keyword evidence="5" id="KW-0812">Transmembrane</keyword>
<dbReference type="GO" id="GO:0052621">
    <property type="term" value="F:diguanylate cyclase activity"/>
    <property type="evidence" value="ECO:0007669"/>
    <property type="project" value="UniProtKB-EC"/>
</dbReference>
<dbReference type="NCBIfam" id="TIGR00254">
    <property type="entry name" value="GGDEF"/>
    <property type="match status" value="1"/>
</dbReference>
<dbReference type="PANTHER" id="PTHR45138">
    <property type="entry name" value="REGULATORY COMPONENTS OF SENSORY TRANSDUCTION SYSTEM"/>
    <property type="match status" value="1"/>
</dbReference>
<comment type="catalytic activity">
    <reaction evidence="2">
        <text>2 GTP = 3',3'-c-di-GMP + 2 diphosphate</text>
        <dbReference type="Rhea" id="RHEA:24898"/>
        <dbReference type="ChEBI" id="CHEBI:33019"/>
        <dbReference type="ChEBI" id="CHEBI:37565"/>
        <dbReference type="ChEBI" id="CHEBI:58805"/>
        <dbReference type="EC" id="2.7.7.65"/>
    </reaction>
</comment>
<feature type="region of interest" description="Disordered" evidence="4">
    <location>
        <begin position="317"/>
        <end position="341"/>
    </location>
</feature>
<evidence type="ECO:0000256" key="2">
    <source>
        <dbReference type="ARBA" id="ARBA00034247"/>
    </source>
</evidence>
<dbReference type="OrthoDB" id="244535at2"/>
<name>A0A2S8G4J8_9BACT</name>
<feature type="domain" description="GGDEF" evidence="6">
    <location>
        <begin position="163"/>
        <end position="287"/>
    </location>
</feature>
<dbReference type="PROSITE" id="PS50887">
    <property type="entry name" value="GGDEF"/>
    <property type="match status" value="1"/>
</dbReference>
<feature type="compositionally biased region" description="Polar residues" evidence="4">
    <location>
        <begin position="332"/>
        <end position="341"/>
    </location>
</feature>
<protein>
    <recommendedName>
        <fullName evidence="1">diguanylate cyclase</fullName>
        <ecNumber evidence="1">2.7.7.65</ecNumber>
    </recommendedName>
</protein>
<keyword evidence="3" id="KW-0175">Coiled coil</keyword>
<dbReference type="RefSeq" id="WP_105350824.1">
    <property type="nucleotide sequence ID" value="NZ_PUIA01000016.1"/>
</dbReference>
<dbReference type="EC" id="2.7.7.65" evidence="1"/>
<proteinExistence type="predicted"/>
<evidence type="ECO:0000313" key="8">
    <source>
        <dbReference type="Proteomes" id="UP000240009"/>
    </source>
</evidence>
<keyword evidence="5" id="KW-1133">Transmembrane helix</keyword>
<dbReference type="FunFam" id="3.30.70.270:FF:000001">
    <property type="entry name" value="Diguanylate cyclase domain protein"/>
    <property type="match status" value="1"/>
</dbReference>
<evidence type="ECO:0000256" key="4">
    <source>
        <dbReference type="SAM" id="MobiDB-lite"/>
    </source>
</evidence>
<accession>A0A2S8G4J8</accession>
<keyword evidence="5" id="KW-0472">Membrane</keyword>
<gene>
    <name evidence="7" type="ORF">C5Y96_05880</name>
</gene>
<dbReference type="AlphaFoldDB" id="A0A2S8G4J8"/>
<evidence type="ECO:0000259" key="6">
    <source>
        <dbReference type="PROSITE" id="PS50887"/>
    </source>
</evidence>
<dbReference type="GO" id="GO:0005886">
    <property type="term" value="C:plasma membrane"/>
    <property type="evidence" value="ECO:0007669"/>
    <property type="project" value="TreeGrafter"/>
</dbReference>
<sequence>MEDWILGIPTPVAMALIALIGYFLGKRNHRPVSAEQAYARRELKRAKAIVKQLEEISREVRRNLASHQSSIAHFKERIVLMSSHENETGESWQTLCEEAERMLSPTMRLSAQIANAYDEVRQQANLLMTFTESRTDPLTGLSNRRALDDSLESLFAMKDRYELTFSLCILDVDHFKKINDEYGHLEGDRVLQEVASLIDNCVRETDVVTRYGGEEFVILMPSTDLAGGLIFAERVREAVEQRLKVTVSGGVAQASNTDEPQTLLARADSALYRAKSRGRNCIFCHTGDCVQEHPASDSSAATLAHENAEELLEEVRSLEKMLGQRESDKAASHQQKQAETV</sequence>
<reference evidence="7 8" key="1">
    <citation type="submission" date="2018-02" db="EMBL/GenBank/DDBJ databases">
        <title>Comparative genomes isolates from brazilian mangrove.</title>
        <authorList>
            <person name="Araujo J.E."/>
            <person name="Taketani R.G."/>
            <person name="Silva M.C.P."/>
            <person name="Loureco M.V."/>
            <person name="Andreote F.D."/>
        </authorList>
    </citation>
    <scope>NUCLEOTIDE SEQUENCE [LARGE SCALE GENOMIC DNA]</scope>
    <source>
        <strain evidence="7 8">HEX-2 MGV</strain>
    </source>
</reference>
<dbReference type="PANTHER" id="PTHR45138:SF9">
    <property type="entry name" value="DIGUANYLATE CYCLASE DGCM-RELATED"/>
    <property type="match status" value="1"/>
</dbReference>
<dbReference type="SUPFAM" id="SSF55073">
    <property type="entry name" value="Nucleotide cyclase"/>
    <property type="match status" value="1"/>
</dbReference>
<dbReference type="InterPro" id="IPR050469">
    <property type="entry name" value="Diguanylate_Cyclase"/>
</dbReference>
<dbReference type="GO" id="GO:0043709">
    <property type="term" value="P:cell adhesion involved in single-species biofilm formation"/>
    <property type="evidence" value="ECO:0007669"/>
    <property type="project" value="TreeGrafter"/>
</dbReference>
<organism evidence="7 8">
    <name type="scientific">Blastopirellula marina</name>
    <dbReference type="NCBI Taxonomy" id="124"/>
    <lineage>
        <taxon>Bacteria</taxon>
        <taxon>Pseudomonadati</taxon>
        <taxon>Planctomycetota</taxon>
        <taxon>Planctomycetia</taxon>
        <taxon>Pirellulales</taxon>
        <taxon>Pirellulaceae</taxon>
        <taxon>Blastopirellula</taxon>
    </lineage>
</organism>
<dbReference type="Pfam" id="PF00990">
    <property type="entry name" value="GGDEF"/>
    <property type="match status" value="1"/>
</dbReference>